<dbReference type="GO" id="GO:0005739">
    <property type="term" value="C:mitochondrion"/>
    <property type="evidence" value="ECO:0007669"/>
    <property type="project" value="TreeGrafter"/>
</dbReference>
<dbReference type="OrthoDB" id="5212574at2759"/>
<dbReference type="PANTHER" id="PTHR11136:SF16">
    <property type="entry name" value="FOLYLPOLYGLUTAMATE SYNTHASE"/>
    <property type="match status" value="1"/>
</dbReference>
<dbReference type="EMBL" id="BMAC01000654">
    <property type="protein sequence ID" value="GFQ01054.1"/>
    <property type="molecule type" value="Genomic_DNA"/>
</dbReference>
<comment type="caution">
    <text evidence="5">The sequence shown here is derived from an EMBL/GenBank/DDBJ whole genome shotgun (WGS) entry which is preliminary data.</text>
</comment>
<accession>A0A830CYV8</accession>
<dbReference type="Gene3D" id="3.40.1190.10">
    <property type="entry name" value="Mur-like, catalytic domain"/>
    <property type="match status" value="1"/>
</dbReference>
<sequence length="517" mass="57244">MMDIRYLIGKHLCKQLTLDKLYNPNSTSLPSPANIRASTTNNPKLWRLASDRQLGVQLQTVATDFQKIYNIHDKLFIDLAGLTTNAQTLLTLPFWKLAEKPIVCGIASLGYDHMEILASQQLSSAVLIGGSIRKELNPDANARLSQIKDLNLGKSVLPNEAYLNTPARASFIFLLKKGKAHIRTSKVNQGRWYNIYDLRKDILMASRSIPLFAIDDDDQLTLDKLYNPNSTSLPSPANIRASTTNNPKLWRLASDRQLGVQLQTVATDFQKIYNIHDKLFIDLAGLTTNAQTLLTLPFWKLAEKPIVCGIASLGGVPAFTVPQPKEAMNVLQQKASQLDVDLQVIVPLDPSLLSGVHLGLEGEHQYVNAGLPVALCSTWLHRTGSVGINYLNQATSLPEEFIKGLATAALQGRARIVFDRWIESESPGDLVFYLDGAHSPESMDVCANWFSLATKEDYNRSNNNKAYNGAEGPNGQLRKHATQILLFNRMSVRDPQSLLPRLVSACATHGKYSYQGL</sequence>
<reference evidence="5" key="1">
    <citation type="submission" date="2020-07" db="EMBL/GenBank/DDBJ databases">
        <title>Ethylene signaling mediates host invasion by parasitic plants.</title>
        <authorList>
            <person name="Yoshida S."/>
        </authorList>
    </citation>
    <scope>NUCLEOTIDE SEQUENCE</scope>
    <source>
        <strain evidence="5">Okayama</strain>
    </source>
</reference>
<protein>
    <submittedName>
        <fullName evidence="5">Folylpolyglutamate synthase</fullName>
    </submittedName>
</protein>
<proteinExistence type="inferred from homology"/>
<gene>
    <name evidence="5" type="ORF">PHJA_002249300</name>
</gene>
<dbReference type="Proteomes" id="UP000653305">
    <property type="component" value="Unassembled WGS sequence"/>
</dbReference>
<evidence type="ECO:0000256" key="3">
    <source>
        <dbReference type="ARBA" id="ARBA00022741"/>
    </source>
</evidence>
<evidence type="ECO:0000313" key="5">
    <source>
        <dbReference type="EMBL" id="GFQ01054.1"/>
    </source>
</evidence>
<evidence type="ECO:0000256" key="4">
    <source>
        <dbReference type="ARBA" id="ARBA00022840"/>
    </source>
</evidence>
<evidence type="ECO:0000256" key="1">
    <source>
        <dbReference type="ARBA" id="ARBA00008276"/>
    </source>
</evidence>
<dbReference type="PANTHER" id="PTHR11136">
    <property type="entry name" value="FOLYLPOLYGLUTAMATE SYNTHASE-RELATED"/>
    <property type="match status" value="1"/>
</dbReference>
<keyword evidence="6" id="KW-1185">Reference proteome</keyword>
<name>A0A830CYV8_9LAMI</name>
<evidence type="ECO:0000313" key="6">
    <source>
        <dbReference type="Proteomes" id="UP000653305"/>
    </source>
</evidence>
<evidence type="ECO:0000256" key="2">
    <source>
        <dbReference type="ARBA" id="ARBA00022598"/>
    </source>
</evidence>
<dbReference type="GO" id="GO:0005829">
    <property type="term" value="C:cytosol"/>
    <property type="evidence" value="ECO:0007669"/>
    <property type="project" value="TreeGrafter"/>
</dbReference>
<dbReference type="InterPro" id="IPR001645">
    <property type="entry name" value="Folylpolyglutamate_synth"/>
</dbReference>
<dbReference type="SUPFAM" id="SSF53623">
    <property type="entry name" value="MurD-like peptide ligases, catalytic domain"/>
    <property type="match status" value="1"/>
</dbReference>
<organism evidence="5 6">
    <name type="scientific">Phtheirospermum japonicum</name>
    <dbReference type="NCBI Taxonomy" id="374723"/>
    <lineage>
        <taxon>Eukaryota</taxon>
        <taxon>Viridiplantae</taxon>
        <taxon>Streptophyta</taxon>
        <taxon>Embryophyta</taxon>
        <taxon>Tracheophyta</taxon>
        <taxon>Spermatophyta</taxon>
        <taxon>Magnoliopsida</taxon>
        <taxon>eudicotyledons</taxon>
        <taxon>Gunneridae</taxon>
        <taxon>Pentapetalae</taxon>
        <taxon>asterids</taxon>
        <taxon>lamiids</taxon>
        <taxon>Lamiales</taxon>
        <taxon>Orobanchaceae</taxon>
        <taxon>Orobanchaceae incertae sedis</taxon>
        <taxon>Phtheirospermum</taxon>
    </lineage>
</organism>
<keyword evidence="3" id="KW-0547">Nucleotide-binding</keyword>
<keyword evidence="2" id="KW-0436">Ligase</keyword>
<dbReference type="GO" id="GO:0004326">
    <property type="term" value="F:tetrahydrofolylpolyglutamate synthase activity"/>
    <property type="evidence" value="ECO:0007669"/>
    <property type="project" value="InterPro"/>
</dbReference>
<dbReference type="AlphaFoldDB" id="A0A830CYV8"/>
<dbReference type="InterPro" id="IPR036565">
    <property type="entry name" value="Mur-like_cat_sf"/>
</dbReference>
<comment type="similarity">
    <text evidence="1">Belongs to the folylpolyglutamate synthase family.</text>
</comment>
<keyword evidence="4" id="KW-0067">ATP-binding</keyword>
<dbReference type="GO" id="GO:0005524">
    <property type="term" value="F:ATP binding"/>
    <property type="evidence" value="ECO:0007669"/>
    <property type="project" value="UniProtKB-KW"/>
</dbReference>